<dbReference type="STRING" id="1484693.RS694_03925"/>
<organism evidence="1 2">
    <name type="scientific">Rhodoferax saidenbachensis</name>
    <dbReference type="NCBI Taxonomy" id="1484693"/>
    <lineage>
        <taxon>Bacteria</taxon>
        <taxon>Pseudomonadati</taxon>
        <taxon>Pseudomonadota</taxon>
        <taxon>Betaproteobacteria</taxon>
        <taxon>Burkholderiales</taxon>
        <taxon>Comamonadaceae</taxon>
        <taxon>Rhodoferax</taxon>
    </lineage>
</organism>
<dbReference type="Proteomes" id="UP000186110">
    <property type="component" value="Chromosome"/>
</dbReference>
<reference evidence="1 2" key="1">
    <citation type="submission" date="2017-01" db="EMBL/GenBank/DDBJ databases">
        <authorList>
            <person name="Mah S.A."/>
            <person name="Swanson W.J."/>
            <person name="Moy G.W."/>
            <person name="Vacquier V.D."/>
        </authorList>
    </citation>
    <scope>NUCLEOTIDE SEQUENCE [LARGE SCALE GENOMIC DNA]</scope>
    <source>
        <strain evidence="1 2">DSM 22694</strain>
    </source>
</reference>
<name>A0A1P8K6Y7_9BURK</name>
<keyword evidence="2" id="KW-1185">Reference proteome</keyword>
<evidence type="ECO:0000313" key="1">
    <source>
        <dbReference type="EMBL" id="APW41777.1"/>
    </source>
</evidence>
<accession>A0A1P8K6Y7</accession>
<dbReference type="RefSeq" id="WP_029707039.1">
    <property type="nucleotide sequence ID" value="NZ_CP019239.1"/>
</dbReference>
<protein>
    <submittedName>
        <fullName evidence="1">Uncharacterized protein</fullName>
    </submittedName>
</protein>
<dbReference type="KEGG" id="rsb:RS694_03925"/>
<evidence type="ECO:0000313" key="2">
    <source>
        <dbReference type="Proteomes" id="UP000186110"/>
    </source>
</evidence>
<dbReference type="EMBL" id="CP019239">
    <property type="protein sequence ID" value="APW41777.1"/>
    <property type="molecule type" value="Genomic_DNA"/>
</dbReference>
<sequence>MKFSEYVITERAGILVDPLGFLKPSRALQDTIFRQFTVLTNRPGYHGFLCMAWQLLDGEGYKAGSAGFSRKFRETEIFWGLLNAAHGTTILNITKYRDLLGERIGLKKISRRDAIYSRLSYGTLGHYSQPSLAWGLLEPGARALNAQGAALAKAAASRDGHDFTDWLTRWNAGEEFVKADLMELQQAFHLQALPSTGEQAQWQQLIERWTRLHTHTQPLWEQPVGFEELDTAELSPRAHHEFHQTLQARYPALAAEMAAIERFERLSGAVQLIFDTRLAMLEVASTAPLEPMVERDELAVAIVAIAKENAILQGHQPGKLFSELAATPGKYEKLEDVIISHHVRHQRAKGVSPFLEGSRLLVTGKADRNEIGRVLEDVDGCATVGDKINHLQYRSRRDWHFRRCRIWHDWAFGAVQ</sequence>
<dbReference type="AlphaFoldDB" id="A0A1P8K6Y7"/>
<gene>
    <name evidence="1" type="ORF">RS694_03925</name>
</gene>
<proteinExistence type="predicted"/>